<evidence type="ECO:0000256" key="2">
    <source>
        <dbReference type="SAM" id="Phobius"/>
    </source>
</evidence>
<feature type="region of interest" description="Disordered" evidence="1">
    <location>
        <begin position="57"/>
        <end position="76"/>
    </location>
</feature>
<name>A0A916ZFR5_9HYPH</name>
<dbReference type="AlphaFoldDB" id="A0A916ZFR5"/>
<reference evidence="3" key="2">
    <citation type="submission" date="2020-09" db="EMBL/GenBank/DDBJ databases">
        <authorList>
            <person name="Sun Q."/>
            <person name="Zhou Y."/>
        </authorList>
    </citation>
    <scope>NUCLEOTIDE SEQUENCE</scope>
    <source>
        <strain evidence="3">CGMCC 1.15367</strain>
    </source>
</reference>
<gene>
    <name evidence="3" type="ORF">GCM10011390_09140</name>
</gene>
<keyword evidence="2" id="KW-0472">Membrane</keyword>
<evidence type="ECO:0008006" key="5">
    <source>
        <dbReference type="Google" id="ProtNLM"/>
    </source>
</evidence>
<proteinExistence type="predicted"/>
<keyword evidence="2" id="KW-0812">Transmembrane</keyword>
<evidence type="ECO:0000256" key="1">
    <source>
        <dbReference type="SAM" id="MobiDB-lite"/>
    </source>
</evidence>
<dbReference type="Proteomes" id="UP000644699">
    <property type="component" value="Unassembled WGS sequence"/>
</dbReference>
<reference evidence="3" key="1">
    <citation type="journal article" date="2014" name="Int. J. Syst. Evol. Microbiol.">
        <title>Complete genome sequence of Corynebacterium casei LMG S-19264T (=DSM 44701T), isolated from a smear-ripened cheese.</title>
        <authorList>
            <consortium name="US DOE Joint Genome Institute (JGI-PGF)"/>
            <person name="Walter F."/>
            <person name="Albersmeier A."/>
            <person name="Kalinowski J."/>
            <person name="Ruckert C."/>
        </authorList>
    </citation>
    <scope>NUCLEOTIDE SEQUENCE</scope>
    <source>
        <strain evidence="3">CGMCC 1.15367</strain>
    </source>
</reference>
<dbReference type="InterPro" id="IPR029045">
    <property type="entry name" value="ClpP/crotonase-like_dom_sf"/>
</dbReference>
<dbReference type="Pfam" id="PF00574">
    <property type="entry name" value="CLP_protease"/>
    <property type="match status" value="1"/>
</dbReference>
<comment type="caution">
    <text evidence="3">The sequence shown here is derived from an EMBL/GenBank/DDBJ whole genome shotgun (WGS) entry which is preliminary data.</text>
</comment>
<dbReference type="RefSeq" id="WP_188906998.1">
    <property type="nucleotide sequence ID" value="NZ_BMIQ01000001.1"/>
</dbReference>
<keyword evidence="2" id="KW-1133">Transmembrane helix</keyword>
<evidence type="ECO:0000313" key="4">
    <source>
        <dbReference type="Proteomes" id="UP000644699"/>
    </source>
</evidence>
<evidence type="ECO:0000313" key="3">
    <source>
        <dbReference type="EMBL" id="GGD92584.1"/>
    </source>
</evidence>
<sequence>MVGDDYAPGRLERLFRSIPDGAVLRGIFFALLVLAIGTAALDYQALAAADAERERLERTEPMPLAPPSPGDQVRPFLPRTIPVGPDRGEPRLPGYDGPVPGEAMARPMTFRTAPGALATAVGRIDPGTADALRAFLDGVGAGARTLVLHSPGGAVEDAMAMARLLRERRLDTEVPADGYCASACPLVLAGGVHRSAGAGAWIGLHQVYAAEGAAGFRRLADLDRSISDIQSTVARCQELLAEMGIAPEVWIKAMRTPPEALYVLTPQELAEANFTTKPVQGPPMPDSLARAFGLSP</sequence>
<dbReference type="InterPro" id="IPR023562">
    <property type="entry name" value="ClpP/TepA"/>
</dbReference>
<feature type="transmembrane region" description="Helical" evidence="2">
    <location>
        <begin position="22"/>
        <end position="41"/>
    </location>
</feature>
<dbReference type="Gene3D" id="3.90.226.10">
    <property type="entry name" value="2-enoyl-CoA Hydratase, Chain A, domain 1"/>
    <property type="match status" value="1"/>
</dbReference>
<dbReference type="SUPFAM" id="SSF52096">
    <property type="entry name" value="ClpP/crotonase"/>
    <property type="match status" value="1"/>
</dbReference>
<accession>A0A916ZFR5</accession>
<protein>
    <recommendedName>
        <fullName evidence="5">ClpP protease-like protein</fullName>
    </recommendedName>
</protein>
<keyword evidence="4" id="KW-1185">Reference proteome</keyword>
<organism evidence="3 4">
    <name type="scientific">Aureimonas endophytica</name>
    <dbReference type="NCBI Taxonomy" id="2027858"/>
    <lineage>
        <taxon>Bacteria</taxon>
        <taxon>Pseudomonadati</taxon>
        <taxon>Pseudomonadota</taxon>
        <taxon>Alphaproteobacteria</taxon>
        <taxon>Hyphomicrobiales</taxon>
        <taxon>Aurantimonadaceae</taxon>
        <taxon>Aureimonas</taxon>
    </lineage>
</organism>
<dbReference type="EMBL" id="BMIQ01000001">
    <property type="protein sequence ID" value="GGD92584.1"/>
    <property type="molecule type" value="Genomic_DNA"/>
</dbReference>